<evidence type="ECO:0000256" key="2">
    <source>
        <dbReference type="SAM" id="Phobius"/>
    </source>
</evidence>
<keyword evidence="2" id="KW-0812">Transmembrane</keyword>
<reference evidence="3" key="2">
    <citation type="submission" date="2025-09" db="UniProtKB">
        <authorList>
            <consortium name="Ensembl"/>
        </authorList>
    </citation>
    <scope>IDENTIFICATION</scope>
</reference>
<comment type="similarity">
    <text evidence="1">Belongs to the C19orf12 family.</text>
</comment>
<dbReference type="Proteomes" id="UP000261540">
    <property type="component" value="Unplaced"/>
</dbReference>
<evidence type="ECO:0000313" key="4">
    <source>
        <dbReference type="Proteomes" id="UP000261540"/>
    </source>
</evidence>
<reference evidence="3" key="1">
    <citation type="submission" date="2025-08" db="UniProtKB">
        <authorList>
            <consortium name="Ensembl"/>
        </authorList>
    </citation>
    <scope>IDENTIFICATION</scope>
</reference>
<protein>
    <submittedName>
        <fullName evidence="3">Uncharacterized protein</fullName>
    </submittedName>
</protein>
<proteinExistence type="inferred from homology"/>
<evidence type="ECO:0000256" key="1">
    <source>
        <dbReference type="ARBA" id="ARBA00029457"/>
    </source>
</evidence>
<evidence type="ECO:0000313" key="3">
    <source>
        <dbReference type="Ensembl" id="ENSPKIP00000030041.1"/>
    </source>
</evidence>
<organism evidence="3 4">
    <name type="scientific">Paramormyrops kingsleyae</name>
    <dbReference type="NCBI Taxonomy" id="1676925"/>
    <lineage>
        <taxon>Eukaryota</taxon>
        <taxon>Metazoa</taxon>
        <taxon>Chordata</taxon>
        <taxon>Craniata</taxon>
        <taxon>Vertebrata</taxon>
        <taxon>Euteleostomi</taxon>
        <taxon>Actinopterygii</taxon>
        <taxon>Neopterygii</taxon>
        <taxon>Teleostei</taxon>
        <taxon>Osteoglossocephala</taxon>
        <taxon>Osteoglossomorpha</taxon>
        <taxon>Osteoglossiformes</taxon>
        <taxon>Mormyridae</taxon>
        <taxon>Paramormyrops</taxon>
    </lineage>
</organism>
<dbReference type="Ensembl" id="ENSPKIT00000010846.1">
    <property type="protein sequence ID" value="ENSPKIP00000030041.1"/>
    <property type="gene ID" value="ENSPKIG00000011050.1"/>
</dbReference>
<keyword evidence="2" id="KW-0472">Membrane</keyword>
<dbReference type="PANTHER" id="PTHR31493:SF1">
    <property type="entry name" value="PROTEIN C19ORF12"/>
    <property type="match status" value="1"/>
</dbReference>
<dbReference type="PANTHER" id="PTHR31493">
    <property type="entry name" value="NAZO FAMILY MEMBER"/>
    <property type="match status" value="1"/>
</dbReference>
<keyword evidence="4" id="KW-1185">Reference proteome</keyword>
<keyword evidence="2" id="KW-1133">Transmembrane helix</keyword>
<dbReference type="AlphaFoldDB" id="A0A3B3SJ39"/>
<dbReference type="Pfam" id="PF20721">
    <property type="entry name" value="C19orf12"/>
    <property type="match status" value="1"/>
</dbReference>
<accession>A0A3B3SJ39</accession>
<dbReference type="InterPro" id="IPR033369">
    <property type="entry name" value="C19orf12"/>
</dbReference>
<sequence>IIAPLVEDIMQLCCHLATNQKIKAAYTYSAIGALTAAIGALMGGLFFGPFGIATVSVYGSWPTRGQHMLMF</sequence>
<name>A0A3B3SJ39_9TELE</name>
<feature type="transmembrane region" description="Helical" evidence="2">
    <location>
        <begin position="36"/>
        <end position="61"/>
    </location>
</feature>